<protein>
    <submittedName>
        <fullName evidence="1">Uncharacterized protein</fullName>
    </submittedName>
</protein>
<dbReference type="HOGENOM" id="CLU_879393_0_0_3"/>
<organism evidence="1 2">
    <name type="scientific">Rippkaea orientalis (strain PCC 8801 / RF-1)</name>
    <name type="common">Cyanothece sp. (strain PCC 8801)</name>
    <dbReference type="NCBI Taxonomy" id="41431"/>
    <lineage>
        <taxon>Bacteria</taxon>
        <taxon>Bacillati</taxon>
        <taxon>Cyanobacteriota</taxon>
        <taxon>Cyanophyceae</taxon>
        <taxon>Oscillatoriophycideae</taxon>
        <taxon>Chroococcales</taxon>
        <taxon>Aphanothecaceae</taxon>
        <taxon>Rippkaea</taxon>
        <taxon>Rippkaea orientalis</taxon>
    </lineage>
</organism>
<gene>
    <name evidence="1" type="ordered locus">PCC8801_3064</name>
</gene>
<evidence type="ECO:0000313" key="1">
    <source>
        <dbReference type="EMBL" id="ACK67045.1"/>
    </source>
</evidence>
<proteinExistence type="predicted"/>
<keyword evidence="2" id="KW-1185">Reference proteome</keyword>
<name>B7JX57_RIPO1</name>
<dbReference type="OrthoDB" id="1070306at2"/>
<dbReference type="AlphaFoldDB" id="B7JX57"/>
<reference evidence="2" key="1">
    <citation type="journal article" date="2011" name="MBio">
        <title>Novel metabolic attributes of the genus Cyanothece, comprising a group of unicellular nitrogen-fixing Cyanobacteria.</title>
        <authorList>
            <person name="Bandyopadhyay A."/>
            <person name="Elvitigala T."/>
            <person name="Welsh E."/>
            <person name="Stockel J."/>
            <person name="Liberton M."/>
            <person name="Min H."/>
            <person name="Sherman L.A."/>
            <person name="Pakrasi H.B."/>
        </authorList>
    </citation>
    <scope>NUCLEOTIDE SEQUENCE [LARGE SCALE GENOMIC DNA]</scope>
    <source>
        <strain evidence="2">PCC 8801</strain>
    </source>
</reference>
<dbReference type="KEGG" id="cyp:PCC8801_3064"/>
<sequence length="311" mass="36190">MRTFLSTYTIRINDQRGVNNPRKQTPNYCQLSLFNGNTDFYNVILECLQELKTRNTNDQYNTYMKVAELYANDRSISGVIESGSYGVSSNLLDVETDSITHKRKENEADVLPFYFLFYLPKETNEGVLILQRTGKSGIRTIFGNFLKKHFSKKYRGFLLEINTLVSKQLIQQILDKGTIKKLRCVKYDAPTDLVDGLDEGHQEIPMNMEIVLSGNKIPFMKKIKNFFNDSNHSIKGLIEIRDYNFDYDTVKVEVEIDGNMRTFDLYCLYKIKNYYDISDQITMNADVQTTFESIQEVAKNYLTKIIEELYP</sequence>
<dbReference type="Proteomes" id="UP000008204">
    <property type="component" value="Chromosome"/>
</dbReference>
<dbReference type="eggNOG" id="ENOG50337G2">
    <property type="taxonomic scope" value="Bacteria"/>
</dbReference>
<dbReference type="EMBL" id="CP001287">
    <property type="protein sequence ID" value="ACK67045.1"/>
    <property type="molecule type" value="Genomic_DNA"/>
</dbReference>
<evidence type="ECO:0000313" key="2">
    <source>
        <dbReference type="Proteomes" id="UP000008204"/>
    </source>
</evidence>
<accession>B7JX57</accession>
<dbReference type="STRING" id="41431.PCC8801_3064"/>